<evidence type="ECO:0000313" key="1">
    <source>
        <dbReference type="EMBL" id="ASC72887.1"/>
    </source>
</evidence>
<reference evidence="1 2" key="1">
    <citation type="journal article" date="2016" name="Biochim. Biophys. Acta">
        <title>Characterization of red-shifted phycobilisomes isolated from the chlorophyll f-containing cyanobacterium Halomicronema hongdechloris.</title>
        <authorList>
            <person name="Li Y."/>
            <person name="Lin Y."/>
            <person name="Garvey C.J."/>
            <person name="Birch D."/>
            <person name="Corkery R.W."/>
            <person name="Loughlin P.C."/>
            <person name="Scheer H."/>
            <person name="Willows R.D."/>
            <person name="Chen M."/>
        </authorList>
    </citation>
    <scope>NUCLEOTIDE SEQUENCE [LARGE SCALE GENOMIC DNA]</scope>
    <source>
        <strain evidence="1 2">C2206</strain>
    </source>
</reference>
<proteinExistence type="predicted"/>
<evidence type="ECO:0000313" key="2">
    <source>
        <dbReference type="Proteomes" id="UP000191901"/>
    </source>
</evidence>
<dbReference type="Proteomes" id="UP000191901">
    <property type="component" value="Chromosome"/>
</dbReference>
<protein>
    <submittedName>
        <fullName evidence="1">Uncharacterized protein</fullName>
    </submittedName>
</protein>
<dbReference type="AlphaFoldDB" id="A0A1Z3HRY3"/>
<dbReference type="EMBL" id="CP021983">
    <property type="protein sequence ID" value="ASC72887.1"/>
    <property type="molecule type" value="Genomic_DNA"/>
</dbReference>
<keyword evidence="2" id="KW-1185">Reference proteome</keyword>
<sequence>MRCSHDPLLASTEDSLYLLEKIGVQKPFGVLQEEEAQNQVVLFQDLLAHRLVVEYVLSYEQYSIT</sequence>
<gene>
    <name evidence="1" type="ORF">XM38_038470</name>
</gene>
<dbReference type="KEGG" id="hhg:XM38_038470"/>
<accession>A0A1Z3HRY3</accession>
<name>A0A1Z3HRY3_9CYAN</name>
<organism evidence="1 2">
    <name type="scientific">Halomicronema hongdechloris C2206</name>
    <dbReference type="NCBI Taxonomy" id="1641165"/>
    <lineage>
        <taxon>Bacteria</taxon>
        <taxon>Bacillati</taxon>
        <taxon>Cyanobacteriota</taxon>
        <taxon>Cyanophyceae</taxon>
        <taxon>Nodosilineales</taxon>
        <taxon>Nodosilineaceae</taxon>
        <taxon>Halomicronema</taxon>
    </lineage>
</organism>